<keyword evidence="1" id="KW-0472">Membrane</keyword>
<keyword evidence="1" id="KW-1133">Transmembrane helix</keyword>
<reference evidence="2 3" key="1">
    <citation type="submission" date="2016-11" db="EMBL/GenBank/DDBJ databases">
        <title>Complete genome sequence of the aerobically denitrifying bacterium Chelatococcus daeguensis TAD1.</title>
        <authorList>
            <person name="Yang Y."/>
            <person name="Huang S."/>
            <person name="Lin E."/>
        </authorList>
    </citation>
    <scope>NUCLEOTIDE SEQUENCE [LARGE SCALE GENOMIC DNA]</scope>
    <source>
        <strain evidence="2 3">TAD1</strain>
    </source>
</reference>
<evidence type="ECO:0000256" key="1">
    <source>
        <dbReference type="SAM" id="Phobius"/>
    </source>
</evidence>
<keyword evidence="3" id="KW-1185">Reference proteome</keyword>
<dbReference type="Proteomes" id="UP000182703">
    <property type="component" value="Chromosome"/>
</dbReference>
<evidence type="ECO:0000313" key="2">
    <source>
        <dbReference type="EMBL" id="APF37328.1"/>
    </source>
</evidence>
<gene>
    <name evidence="2" type="ORF">BOQ54_08275</name>
</gene>
<evidence type="ECO:0000313" key="3">
    <source>
        <dbReference type="Proteomes" id="UP000182703"/>
    </source>
</evidence>
<dbReference type="EMBL" id="CP018095">
    <property type="protein sequence ID" value="APF37328.1"/>
    <property type="molecule type" value="Genomic_DNA"/>
</dbReference>
<dbReference type="AlphaFoldDB" id="A0AAC9NYM5"/>
<name>A0AAC9NYM5_9HYPH</name>
<protein>
    <submittedName>
        <fullName evidence="2">Uncharacterized protein</fullName>
    </submittedName>
</protein>
<proteinExistence type="predicted"/>
<dbReference type="KEGG" id="cdq:BOQ54_08275"/>
<accession>A0AAC9NYM5</accession>
<organism evidence="2 3">
    <name type="scientific">Chelatococcus daeguensis</name>
    <dbReference type="NCBI Taxonomy" id="444444"/>
    <lineage>
        <taxon>Bacteria</taxon>
        <taxon>Pseudomonadati</taxon>
        <taxon>Pseudomonadota</taxon>
        <taxon>Alphaproteobacteria</taxon>
        <taxon>Hyphomicrobiales</taxon>
        <taxon>Chelatococcaceae</taxon>
        <taxon>Chelatococcus</taxon>
    </lineage>
</organism>
<keyword evidence="1" id="KW-0812">Transmembrane</keyword>
<feature type="transmembrane region" description="Helical" evidence="1">
    <location>
        <begin position="12"/>
        <end position="32"/>
    </location>
</feature>
<sequence>MEGTSMAGMVTIFHAGLWPGIAASCICMAELADGATRRRARRTHSAARELFQLRPVVATVSEAGRRVRPPADSSYHC</sequence>